<keyword evidence="5" id="KW-1185">Reference proteome</keyword>
<dbReference type="SUPFAM" id="SSF51735">
    <property type="entry name" value="NAD(P)-binding Rossmann-fold domains"/>
    <property type="match status" value="1"/>
</dbReference>
<dbReference type="EMBL" id="RKLR01000017">
    <property type="protein sequence ID" value="MBX0325646.1"/>
    <property type="molecule type" value="Genomic_DNA"/>
</dbReference>
<dbReference type="Pfam" id="PF05368">
    <property type="entry name" value="NmrA"/>
    <property type="match status" value="1"/>
</dbReference>
<organism evidence="4 5">
    <name type="scientific">Haloarcula rubra</name>
    <dbReference type="NCBI Taxonomy" id="2487747"/>
    <lineage>
        <taxon>Archaea</taxon>
        <taxon>Methanobacteriati</taxon>
        <taxon>Methanobacteriota</taxon>
        <taxon>Stenosarchaea group</taxon>
        <taxon>Halobacteria</taxon>
        <taxon>Halobacteriales</taxon>
        <taxon>Haloarculaceae</taxon>
        <taxon>Haloarcula</taxon>
    </lineage>
</organism>
<dbReference type="Gene3D" id="3.40.50.720">
    <property type="entry name" value="NAD(P)-binding Rossmann-like Domain"/>
    <property type="match status" value="1"/>
</dbReference>
<evidence type="ECO:0000256" key="2">
    <source>
        <dbReference type="ARBA" id="ARBA00022857"/>
    </source>
</evidence>
<comment type="caution">
    <text evidence="4">The sequence shown here is derived from an EMBL/GenBank/DDBJ whole genome shotgun (WGS) entry which is preliminary data.</text>
</comment>
<dbReference type="PANTHER" id="PTHR42748">
    <property type="entry name" value="NITROGEN METABOLITE REPRESSION PROTEIN NMRA FAMILY MEMBER"/>
    <property type="match status" value="1"/>
</dbReference>
<dbReference type="InterPro" id="IPR008030">
    <property type="entry name" value="NmrA-like"/>
</dbReference>
<reference evidence="4 5" key="1">
    <citation type="submission" date="2021-06" db="EMBL/GenBank/DDBJ databases">
        <title>Halomicroarcula sp. a new haloarchaeum isolated from saline soil.</title>
        <authorList>
            <person name="Duran-Viseras A."/>
            <person name="Sanchez-Porro C."/>
            <person name="Ventosa A."/>
        </authorList>
    </citation>
    <scope>NUCLEOTIDE SEQUENCE [LARGE SCALE GENOMIC DNA]</scope>
    <source>
        <strain evidence="4 5">F13</strain>
    </source>
</reference>
<dbReference type="AlphaFoldDB" id="A0AAW4PWE2"/>
<evidence type="ECO:0000256" key="1">
    <source>
        <dbReference type="ARBA" id="ARBA00006328"/>
    </source>
</evidence>
<sequence length="313" mass="34395">MVETPVDTADTKEQSVLVVGATGNQGGVTIDHLLAADSEFTVCGLTRTPDSEAARSLAERGVDIRRGNLNDKETLRPAVDGIDAVVIVTNIWSAGFDESILQGKNIADVAVEMGVDHVVFSGAGYHDRNLGIAALEPTGEVEQYIRSLNVPATFLRPVWFMHNLEPAYEDILDGTLALPVEEDVTLQMIDVDDVGRATAQILADPNEFTGKGFDLAGDERSLSEMARILSEVTVADVQPYTVPIEDAREEMGDAMAELFQWFNDEGYSVDIEHMERRLGFEFTSFREYLENNGWIDKKQPTRIPGLVKAMMQG</sequence>
<dbReference type="PANTHER" id="PTHR42748:SF7">
    <property type="entry name" value="NMRA LIKE REDOX SENSOR 1-RELATED"/>
    <property type="match status" value="1"/>
</dbReference>
<dbReference type="Proteomes" id="UP001430377">
    <property type="component" value="Unassembled WGS sequence"/>
</dbReference>
<feature type="domain" description="NmrA-like" evidence="3">
    <location>
        <begin position="13"/>
        <end position="289"/>
    </location>
</feature>
<proteinExistence type="inferred from homology"/>
<dbReference type="Gene3D" id="3.90.25.10">
    <property type="entry name" value="UDP-galactose 4-epimerase, domain 1"/>
    <property type="match status" value="1"/>
</dbReference>
<accession>A0AAW4PWE2</accession>
<evidence type="ECO:0000313" key="5">
    <source>
        <dbReference type="Proteomes" id="UP001430377"/>
    </source>
</evidence>
<dbReference type="InterPro" id="IPR051164">
    <property type="entry name" value="NmrA-like_oxidored"/>
</dbReference>
<evidence type="ECO:0000259" key="3">
    <source>
        <dbReference type="Pfam" id="PF05368"/>
    </source>
</evidence>
<name>A0AAW4PWE2_9EURY</name>
<dbReference type="RefSeq" id="WP_220620509.1">
    <property type="nucleotide sequence ID" value="NZ_RKLR01000017.1"/>
</dbReference>
<evidence type="ECO:0000313" key="4">
    <source>
        <dbReference type="EMBL" id="MBX0325646.1"/>
    </source>
</evidence>
<dbReference type="CDD" id="cd05251">
    <property type="entry name" value="NmrA_like_SDR_a"/>
    <property type="match status" value="1"/>
</dbReference>
<dbReference type="InterPro" id="IPR036291">
    <property type="entry name" value="NAD(P)-bd_dom_sf"/>
</dbReference>
<comment type="similarity">
    <text evidence="1">Belongs to the NmrA-type oxidoreductase family.</text>
</comment>
<protein>
    <submittedName>
        <fullName evidence="4">NmrA/HSCARG family protein</fullName>
    </submittedName>
</protein>
<keyword evidence="2" id="KW-0521">NADP</keyword>
<gene>
    <name evidence="4" type="ORF">EGH21_21735</name>
</gene>